<dbReference type="Proteomes" id="UP000077748">
    <property type="component" value="Chromosome"/>
</dbReference>
<evidence type="ECO:0008006" key="3">
    <source>
        <dbReference type="Google" id="ProtNLM"/>
    </source>
</evidence>
<sequence>MRQARLFLYALLPLFAACQVWKPEPTRQDAPTRVQGEVTREDGGLVLRPCNEQRRFNLVDGTDSAVARESRDLFADGAGKLFIDARGAYSGGQASNTDGKFEVRSLYRLQNEGHGCDDPNFRQTIVQAGGNEPGWSVMVNAQGLLLQRPGQPDQVLPYVVESVPGGSSSYSTEANGEKLELWVAPARCVNSMSGAVNNLTAELRLDDKVMRGCAYPGAAYQE</sequence>
<dbReference type="AlphaFoldDB" id="A0A1A9K8J8"/>
<dbReference type="EMBL" id="CP015878">
    <property type="protein sequence ID" value="ANI13808.1"/>
    <property type="molecule type" value="Genomic_DNA"/>
</dbReference>
<organism evidence="1 2">
    <name type="scientific">Pseudomonas citronellolis</name>
    <dbReference type="NCBI Taxonomy" id="53408"/>
    <lineage>
        <taxon>Bacteria</taxon>
        <taxon>Pseudomonadati</taxon>
        <taxon>Pseudomonadota</taxon>
        <taxon>Gammaproteobacteria</taxon>
        <taxon>Pseudomonadales</taxon>
        <taxon>Pseudomonadaceae</taxon>
        <taxon>Pseudomonas</taxon>
    </lineage>
</organism>
<dbReference type="RefSeq" id="WP_064582217.1">
    <property type="nucleotide sequence ID" value="NZ_CP015878.1"/>
</dbReference>
<evidence type="ECO:0000313" key="1">
    <source>
        <dbReference type="EMBL" id="ANI13808.1"/>
    </source>
</evidence>
<reference evidence="1 2" key="1">
    <citation type="submission" date="2016-05" db="EMBL/GenBank/DDBJ databases">
        <title>Genome Sequence of Pseudomonas citronellolis Strain SJTE-3, an Estrogens and Persistent Organic Pollutants degradation strain.</title>
        <authorList>
            <person name="Liang R."/>
        </authorList>
    </citation>
    <scope>NUCLEOTIDE SEQUENCE [LARGE SCALE GENOMIC DNA]</scope>
    <source>
        <strain evidence="1 2">SJTE-3</strain>
    </source>
</reference>
<dbReference type="PROSITE" id="PS51257">
    <property type="entry name" value="PROKAR_LIPOPROTEIN"/>
    <property type="match status" value="1"/>
</dbReference>
<accession>A0A1A9K8J8</accession>
<protein>
    <recommendedName>
        <fullName evidence="3">Lipoprotein</fullName>
    </recommendedName>
</protein>
<proteinExistence type="predicted"/>
<gene>
    <name evidence="1" type="ORF">A9C11_07300</name>
</gene>
<name>A0A1A9K8J8_9PSED</name>
<evidence type="ECO:0000313" key="2">
    <source>
        <dbReference type="Proteomes" id="UP000077748"/>
    </source>
</evidence>